<dbReference type="SUPFAM" id="SSF47413">
    <property type="entry name" value="lambda repressor-like DNA-binding domains"/>
    <property type="match status" value="1"/>
</dbReference>
<dbReference type="PROSITE" id="PS50943">
    <property type="entry name" value="HTH_CROC1"/>
    <property type="match status" value="1"/>
</dbReference>
<evidence type="ECO:0000259" key="1">
    <source>
        <dbReference type="PROSITE" id="PS50943"/>
    </source>
</evidence>
<evidence type="ECO:0000313" key="2">
    <source>
        <dbReference type="EMBL" id="RLV78910.1"/>
    </source>
</evidence>
<protein>
    <recommendedName>
        <fullName evidence="1">HTH cro/C1-type domain-containing protein</fullName>
    </recommendedName>
</protein>
<dbReference type="STRING" id="1343740.M271_32675"/>
<comment type="caution">
    <text evidence="2">The sequence shown here is derived from an EMBL/GenBank/DDBJ whole genome shotgun (WGS) entry which is preliminary data.</text>
</comment>
<dbReference type="InterPro" id="IPR043917">
    <property type="entry name" value="DUF5753"/>
</dbReference>
<proteinExistence type="predicted"/>
<accession>A0A0A0NLY9</accession>
<dbReference type="Pfam" id="PF13560">
    <property type="entry name" value="HTH_31"/>
    <property type="match status" value="1"/>
</dbReference>
<sequence length="283" mass="31484">MGQRVATTARQRRIGTELRKMRERAGMSVAEAGEHLGVNRTRISNIEAARFGVSEERIRTLATIYSCMDRAYVDALVAMNEERGRGWWEDYRGRTPASALDLAELEHHAVAMRSAQIMHVPGLLQTEDYAKAVFATATSSPTAAQLRASVSYRLRRRDVLDRDDPPHCTFFIHEAALRMRFGGPKVMRGQLEHLIESSERGNLTVQVVPFSAGGFSNPGISMLYVSGPVRRLDTVQADTPSGSAFLDSEAHLERYGRILDQMEALALTPEDTVGFVHEIAQQL</sequence>
<dbReference type="SMART" id="SM00530">
    <property type="entry name" value="HTH_XRE"/>
    <property type="match status" value="1"/>
</dbReference>
<name>A0A0A0NLY9_STRRN</name>
<dbReference type="InterPro" id="IPR001387">
    <property type="entry name" value="Cro/C1-type_HTH"/>
</dbReference>
<dbReference type="Pfam" id="PF19054">
    <property type="entry name" value="DUF5753"/>
    <property type="match status" value="1"/>
</dbReference>
<dbReference type="InterPro" id="IPR010982">
    <property type="entry name" value="Lambda_DNA-bd_dom_sf"/>
</dbReference>
<dbReference type="EMBL" id="QYCY01000001">
    <property type="protein sequence ID" value="RLV78910.1"/>
    <property type="molecule type" value="Genomic_DNA"/>
</dbReference>
<dbReference type="Proteomes" id="UP000281594">
    <property type="component" value="Unassembled WGS sequence"/>
</dbReference>
<evidence type="ECO:0000313" key="3">
    <source>
        <dbReference type="Proteomes" id="UP000281594"/>
    </source>
</evidence>
<dbReference type="RefSeq" id="WP_020871432.1">
    <property type="nucleotide sequence ID" value="NC_022785.1"/>
</dbReference>
<dbReference type="Gene3D" id="1.10.260.40">
    <property type="entry name" value="lambda repressor-like DNA-binding domains"/>
    <property type="match status" value="1"/>
</dbReference>
<feature type="domain" description="HTH cro/C1-type" evidence="1">
    <location>
        <begin position="18"/>
        <end position="73"/>
    </location>
</feature>
<dbReference type="CDD" id="cd00093">
    <property type="entry name" value="HTH_XRE"/>
    <property type="match status" value="1"/>
</dbReference>
<dbReference type="AlphaFoldDB" id="A0A0A0NLY9"/>
<dbReference type="KEGG" id="src:M271_32675"/>
<dbReference type="GO" id="GO:0003677">
    <property type="term" value="F:DNA binding"/>
    <property type="evidence" value="ECO:0007669"/>
    <property type="project" value="InterPro"/>
</dbReference>
<organism evidence="2 3">
    <name type="scientific">Streptomyces rapamycinicus (strain ATCC 29253 / DSM 41530 / NRRL 5491 / AYB-994)</name>
    <name type="common">Streptomyces hygroscopicus (strain ATCC 29253)</name>
    <dbReference type="NCBI Taxonomy" id="1343740"/>
    <lineage>
        <taxon>Bacteria</taxon>
        <taxon>Bacillati</taxon>
        <taxon>Actinomycetota</taxon>
        <taxon>Actinomycetes</taxon>
        <taxon>Kitasatosporales</taxon>
        <taxon>Streptomycetaceae</taxon>
        <taxon>Streptomyces</taxon>
        <taxon>Streptomyces violaceusniger group</taxon>
    </lineage>
</organism>
<dbReference type="eggNOG" id="COG1426">
    <property type="taxonomic scope" value="Bacteria"/>
</dbReference>
<gene>
    <name evidence="2" type="ORF">D3C57_111035</name>
</gene>
<reference evidence="2 3" key="1">
    <citation type="journal article" date="2018" name="J. Biol. Chem.">
        <title>Discovery of the actinoplanic acid pathway in Streptomyces rapamycinicus reveals a genetically conserved synergism with rapamycin.</title>
        <authorList>
            <person name="Mrak P."/>
            <person name="Krastel P."/>
            <person name="Pivk Lukancic P."/>
            <person name="Tao J."/>
            <person name="Pistorius D."/>
            <person name="Moore C.M."/>
        </authorList>
    </citation>
    <scope>NUCLEOTIDE SEQUENCE [LARGE SCALE GENOMIC DNA]</scope>
    <source>
        <strain evidence="2 3">NRRL 5491</strain>
    </source>
</reference>
<dbReference type="HOGENOM" id="CLU_055817_1_3_11"/>